<feature type="domain" description="AB hydrolase-1" evidence="4">
    <location>
        <begin position="88"/>
        <end position="321"/>
    </location>
</feature>
<keyword evidence="3" id="KW-0732">Signal</keyword>
<proteinExistence type="predicted"/>
<dbReference type="PANTHER" id="PTHR32268">
    <property type="entry name" value="HOMOSERINE O-ACETYLTRANSFERASE"/>
    <property type="match status" value="1"/>
</dbReference>
<gene>
    <name evidence="5" type="ORF">ENL21_04070</name>
</gene>
<dbReference type="PIRSF" id="PIRSF000443">
    <property type="entry name" value="Homoser_Ac_trans"/>
    <property type="match status" value="1"/>
</dbReference>
<feature type="active site" description="Nucleophile" evidence="2">
    <location>
        <position position="148"/>
    </location>
</feature>
<reference evidence="5" key="1">
    <citation type="journal article" date="2020" name="mSystems">
        <title>Genome- and Community-Level Interaction Insights into Carbon Utilization and Element Cycling Functions of Hydrothermarchaeota in Hydrothermal Sediment.</title>
        <authorList>
            <person name="Zhou Z."/>
            <person name="Liu Y."/>
            <person name="Xu W."/>
            <person name="Pan J."/>
            <person name="Luo Z.H."/>
            <person name="Li M."/>
        </authorList>
    </citation>
    <scope>NUCLEOTIDE SEQUENCE [LARGE SCALE GENOMIC DNA]</scope>
    <source>
        <strain evidence="5">HyVt-76</strain>
    </source>
</reference>
<dbReference type="Pfam" id="PF00561">
    <property type="entry name" value="Abhydrolase_1"/>
    <property type="match status" value="1"/>
</dbReference>
<organism evidence="5">
    <name type="scientific">Caldithrix abyssi</name>
    <dbReference type="NCBI Taxonomy" id="187145"/>
    <lineage>
        <taxon>Bacteria</taxon>
        <taxon>Pseudomonadati</taxon>
        <taxon>Calditrichota</taxon>
        <taxon>Calditrichia</taxon>
        <taxon>Calditrichales</taxon>
        <taxon>Calditrichaceae</taxon>
        <taxon>Caldithrix</taxon>
    </lineage>
</organism>
<name>A0A7V5H5N1_CALAY</name>
<feature type="active site" evidence="2">
    <location>
        <position position="319"/>
    </location>
</feature>
<dbReference type="GO" id="GO:0009086">
    <property type="term" value="P:methionine biosynthetic process"/>
    <property type="evidence" value="ECO:0007669"/>
    <property type="project" value="TreeGrafter"/>
</dbReference>
<dbReference type="GO" id="GO:0004414">
    <property type="term" value="F:homoserine O-acetyltransferase activity"/>
    <property type="evidence" value="ECO:0007669"/>
    <property type="project" value="TreeGrafter"/>
</dbReference>
<evidence type="ECO:0000259" key="4">
    <source>
        <dbReference type="Pfam" id="PF00561"/>
    </source>
</evidence>
<dbReference type="EMBL" id="DRTD01000302">
    <property type="protein sequence ID" value="HHE54933.1"/>
    <property type="molecule type" value="Genomic_DNA"/>
</dbReference>
<evidence type="ECO:0000313" key="5">
    <source>
        <dbReference type="EMBL" id="HHE54933.1"/>
    </source>
</evidence>
<evidence type="ECO:0000256" key="1">
    <source>
        <dbReference type="ARBA" id="ARBA00022679"/>
    </source>
</evidence>
<dbReference type="Gene3D" id="3.40.50.1820">
    <property type="entry name" value="alpha/beta hydrolase"/>
    <property type="match status" value="1"/>
</dbReference>
<evidence type="ECO:0000256" key="2">
    <source>
        <dbReference type="PIRSR" id="PIRSR000443-1"/>
    </source>
</evidence>
<dbReference type="AlphaFoldDB" id="A0A7V5H5N1"/>
<evidence type="ECO:0000256" key="3">
    <source>
        <dbReference type="SAM" id="SignalP"/>
    </source>
</evidence>
<dbReference type="InterPro" id="IPR029058">
    <property type="entry name" value="AB_hydrolase_fold"/>
</dbReference>
<dbReference type="Proteomes" id="UP000886111">
    <property type="component" value="Unassembled WGS sequence"/>
</dbReference>
<feature type="signal peptide" evidence="3">
    <location>
        <begin position="1"/>
        <end position="23"/>
    </location>
</feature>
<dbReference type="GO" id="GO:0016787">
    <property type="term" value="F:hydrolase activity"/>
    <property type="evidence" value="ECO:0007669"/>
    <property type="project" value="UniProtKB-KW"/>
</dbReference>
<dbReference type="InterPro" id="IPR008220">
    <property type="entry name" value="HAT_MetX-like"/>
</dbReference>
<sequence length="326" mass="36309">MRLLAKFSLLILLLQLSTLIAGKQQFAYLGDFKLENGQVIKECKIGYRTFGKLNAKRDNVVLFPSWFGGASEHLGKLIGPQGVIDSSAFYIIAVDALGNGISSSPSNSRLQPGEKFPTFSIADMVNSQYLLLTRHLQINHLYAIIGGSMGGMQTFEWMVRYPDFMEKAIPYVGTPQLSSYDYLFWQQLLNILTIGWRYGVPADTIRGQLSSLTTLNIRTPGWVVENWTMPQVKAQFKKFYEGEPQVFTNQNFAAQTRAMLLHDVSKAYGGSLQKAARRVKASALIIVVQTDHMVNPIKAIQFVDLIHAQKVVLNDSCGHLGIGVQS</sequence>
<dbReference type="PANTHER" id="PTHR32268:SF11">
    <property type="entry name" value="HOMOSERINE O-ACETYLTRANSFERASE"/>
    <property type="match status" value="1"/>
</dbReference>
<comment type="caution">
    <text evidence="5">The sequence shown here is derived from an EMBL/GenBank/DDBJ whole genome shotgun (WGS) entry which is preliminary data.</text>
</comment>
<dbReference type="SUPFAM" id="SSF53474">
    <property type="entry name" value="alpha/beta-Hydrolases"/>
    <property type="match status" value="1"/>
</dbReference>
<feature type="chain" id="PRO_5031262388" evidence="3">
    <location>
        <begin position="24"/>
        <end position="326"/>
    </location>
</feature>
<keyword evidence="1" id="KW-0808">Transferase</keyword>
<dbReference type="InterPro" id="IPR000073">
    <property type="entry name" value="AB_hydrolase_1"/>
</dbReference>
<dbReference type="GO" id="GO:0009092">
    <property type="term" value="P:homoserine metabolic process"/>
    <property type="evidence" value="ECO:0007669"/>
    <property type="project" value="TreeGrafter"/>
</dbReference>
<protein>
    <submittedName>
        <fullName evidence="5">Alpha/beta fold hydrolase</fullName>
    </submittedName>
</protein>
<accession>A0A7V5H5N1</accession>
<keyword evidence="5" id="KW-0378">Hydrolase</keyword>
<feature type="active site" evidence="2">
    <location>
        <position position="291"/>
    </location>
</feature>